<sequence length="792" mass="86698">MLSQAPARSEYPNSHDFERKATSGVPKRSFSLLKSNMKDGYGVEKPGTSAEADRRPNVLVRKKLPWLDRGQQGASGKIPGQFDSKESLVFSDANATPLPVPEKDNVPTTKTAPATALGHDPALRAVGSTPSLRKRARSGDFKTFSVSSKPRAGVKPATSKAHARRSLGMVDEGPQPSYASSESSATPSSEKGEVPTRLRKNDASSYERLVDRRASVKGGTQEPHQVPSQWLQSQIDLPLDPPSPRTMKRSPTVPITPGTIVRSPELHYAADSGRNIGTVAGPRQLPKAKTLPRRFEATPYVEPPSAFPPAPPVRQPTLFAMPTHLMASSSSSPSPPPRMLAQQTVVSQPAQQAPRSRSLPAVRSPHTKRQSQDLNRAVTGLENLMEEALNVARMAAERGEDNEAANILHSATMALRKASTVHLHGDIGRMSKPLRLSPPESPHDVIDSDSDGSDSDRYSTASTSHSDETAPTLLTKSAHSSQQPIVVDQYKSGNRAPKSHKASVEQVADYERGVSPDRGSMSQTPPRLYQPPSADSIVRDFAYAREKTARAQAARQLSRARGAAFDYYGDQGPSVETRPGVRKSLSAPIIVDKPLPPLPGATRSADELVLPNGRRQQIPVRLRVEHMPTDSIPPRKSSRSWEKLPDTDAVPRQRRPKHQRHHLSDVFESPYYSRHRGQDRGMPDPSRDVPVGSPTAELSDPTTTLRRDISLKHPRRKHISLREGQGFSLGRSHRRQPIAREWNTHRKRIAATIACMNTVFVGLITGIYAGEVPAIQYRIADTHHRVIQGNVV</sequence>
<keyword evidence="2" id="KW-1185">Reference proteome</keyword>
<comment type="caution">
    <text evidence="1">The sequence shown here is derived from an EMBL/GenBank/DDBJ whole genome shotgun (WGS) entry which is preliminary data.</text>
</comment>
<evidence type="ECO:0000313" key="1">
    <source>
        <dbReference type="EMBL" id="KAK3701626.1"/>
    </source>
</evidence>
<evidence type="ECO:0000313" key="2">
    <source>
        <dbReference type="Proteomes" id="UP001281147"/>
    </source>
</evidence>
<dbReference type="EMBL" id="JAUTXU010000171">
    <property type="protein sequence ID" value="KAK3701626.1"/>
    <property type="molecule type" value="Genomic_DNA"/>
</dbReference>
<gene>
    <name evidence="1" type="ORF">LTR37_015377</name>
</gene>
<protein>
    <submittedName>
        <fullName evidence="1">Uncharacterized protein</fullName>
    </submittedName>
</protein>
<name>A0ACC3MR03_9PEZI</name>
<accession>A0ACC3MR03</accession>
<organism evidence="1 2">
    <name type="scientific">Vermiconidia calcicola</name>
    <dbReference type="NCBI Taxonomy" id="1690605"/>
    <lineage>
        <taxon>Eukaryota</taxon>
        <taxon>Fungi</taxon>
        <taxon>Dikarya</taxon>
        <taxon>Ascomycota</taxon>
        <taxon>Pezizomycotina</taxon>
        <taxon>Dothideomycetes</taxon>
        <taxon>Dothideomycetidae</taxon>
        <taxon>Mycosphaerellales</taxon>
        <taxon>Extremaceae</taxon>
        <taxon>Vermiconidia</taxon>
    </lineage>
</organism>
<dbReference type="Proteomes" id="UP001281147">
    <property type="component" value="Unassembled WGS sequence"/>
</dbReference>
<reference evidence="1" key="1">
    <citation type="submission" date="2023-07" db="EMBL/GenBank/DDBJ databases">
        <title>Black Yeasts Isolated from many extreme environments.</title>
        <authorList>
            <person name="Coleine C."/>
            <person name="Stajich J.E."/>
            <person name="Selbmann L."/>
        </authorList>
    </citation>
    <scope>NUCLEOTIDE SEQUENCE</scope>
    <source>
        <strain evidence="1">CCFEE 5714</strain>
    </source>
</reference>
<proteinExistence type="predicted"/>